<dbReference type="InterPro" id="IPR016135">
    <property type="entry name" value="UBQ-conjugating_enzyme/RWD"/>
</dbReference>
<evidence type="ECO:0000313" key="2">
    <source>
        <dbReference type="EMBL" id="CAI0374624.1"/>
    </source>
</evidence>
<dbReference type="PROSITE" id="PS50127">
    <property type="entry name" value="UBC_2"/>
    <property type="match status" value="1"/>
</dbReference>
<evidence type="ECO:0000259" key="1">
    <source>
        <dbReference type="PROSITE" id="PS50127"/>
    </source>
</evidence>
<evidence type="ECO:0000313" key="3">
    <source>
        <dbReference type="Proteomes" id="UP001154282"/>
    </source>
</evidence>
<feature type="non-terminal residue" evidence="2">
    <location>
        <position position="1"/>
    </location>
</feature>
<dbReference type="Gene3D" id="3.10.110.10">
    <property type="entry name" value="Ubiquitin Conjugating Enzyme"/>
    <property type="match status" value="1"/>
</dbReference>
<dbReference type="EMBL" id="CAMGYJ010000002">
    <property type="protein sequence ID" value="CAI0374624.1"/>
    <property type="molecule type" value="Genomic_DNA"/>
</dbReference>
<protein>
    <recommendedName>
        <fullName evidence="1">UBC core domain-containing protein</fullName>
    </recommendedName>
</protein>
<proteinExistence type="predicted"/>
<accession>A0AAV0GNT5</accession>
<dbReference type="SUPFAM" id="SSF54495">
    <property type="entry name" value="UBC-like"/>
    <property type="match status" value="1"/>
</dbReference>
<comment type="caution">
    <text evidence="2">The sequence shown here is derived from an EMBL/GenBank/DDBJ whole genome shotgun (WGS) entry which is preliminary data.</text>
</comment>
<gene>
    <name evidence="2" type="ORF">LITE_LOCUS285</name>
</gene>
<organism evidence="2 3">
    <name type="scientific">Linum tenue</name>
    <dbReference type="NCBI Taxonomy" id="586396"/>
    <lineage>
        <taxon>Eukaryota</taxon>
        <taxon>Viridiplantae</taxon>
        <taxon>Streptophyta</taxon>
        <taxon>Embryophyta</taxon>
        <taxon>Tracheophyta</taxon>
        <taxon>Spermatophyta</taxon>
        <taxon>Magnoliopsida</taxon>
        <taxon>eudicotyledons</taxon>
        <taxon>Gunneridae</taxon>
        <taxon>Pentapetalae</taxon>
        <taxon>rosids</taxon>
        <taxon>fabids</taxon>
        <taxon>Malpighiales</taxon>
        <taxon>Linaceae</taxon>
        <taxon>Linum</taxon>
    </lineage>
</organism>
<dbReference type="InterPro" id="IPR000608">
    <property type="entry name" value="UBC"/>
</dbReference>
<name>A0AAV0GNT5_9ROSI</name>
<keyword evidence="3" id="KW-1185">Reference proteome</keyword>
<dbReference type="Proteomes" id="UP001154282">
    <property type="component" value="Unassembled WGS sequence"/>
</dbReference>
<feature type="domain" description="UBC core" evidence="1">
    <location>
        <begin position="9"/>
        <end position="52"/>
    </location>
</feature>
<reference evidence="2" key="1">
    <citation type="submission" date="2022-08" db="EMBL/GenBank/DDBJ databases">
        <authorList>
            <person name="Gutierrez-Valencia J."/>
        </authorList>
    </citation>
    <scope>NUCLEOTIDE SEQUENCE</scope>
</reference>
<dbReference type="AlphaFoldDB" id="A0AAV0GNT5"/>
<sequence>ATNENLPPNVIKQLAKELKSLDESPPEGIKVGVNDDDFSIIYADIEGPGKQL</sequence>